<dbReference type="PANTHER" id="PTHR36414:SF1">
    <property type="entry name" value="PROTEIN SUR7"/>
    <property type="match status" value="1"/>
</dbReference>
<dbReference type="GO" id="GO:0031505">
    <property type="term" value="P:fungal-type cell wall organization"/>
    <property type="evidence" value="ECO:0007669"/>
    <property type="project" value="TreeGrafter"/>
</dbReference>
<keyword evidence="2" id="KW-0472">Membrane</keyword>
<evidence type="ECO:0000313" key="3">
    <source>
        <dbReference type="EMBL" id="KAF2021905.1"/>
    </source>
</evidence>
<feature type="compositionally biased region" description="Basic and acidic residues" evidence="1">
    <location>
        <begin position="244"/>
        <end position="255"/>
    </location>
</feature>
<sequence>MVLGRPLIALISLIFTAGGILLLFFTILPGAVNSAPLNQFYFLEANNIGNIPGARDPSRWTLFAICGVNGKGHNANCGSPVPALPFDPPRNFGTRDGIPGRFIGTHKYYYMSRFAFAFFLMALVFSAIALFTGLLALCSRLGGYISGLSTGIATFFQAIAASLVTAWAIQGRNAFNGNGQSGRVGTKMMAFVWTTFTLFFLSTLLFCCGGALGRDKSSSGVTRSRSTRSKRSTRSNRGSFFDNESQRRMKKDDYS</sequence>
<feature type="transmembrane region" description="Helical" evidence="2">
    <location>
        <begin position="7"/>
        <end position="28"/>
    </location>
</feature>
<protein>
    <submittedName>
        <fullName evidence="3">SUR7-domain-containing protein</fullName>
    </submittedName>
</protein>
<dbReference type="GO" id="GO:0045121">
    <property type="term" value="C:membrane raft"/>
    <property type="evidence" value="ECO:0007669"/>
    <property type="project" value="TreeGrafter"/>
</dbReference>
<feature type="compositionally biased region" description="Basic residues" evidence="1">
    <location>
        <begin position="225"/>
        <end position="234"/>
    </location>
</feature>
<dbReference type="GO" id="GO:0005886">
    <property type="term" value="C:plasma membrane"/>
    <property type="evidence" value="ECO:0007669"/>
    <property type="project" value="InterPro"/>
</dbReference>
<dbReference type="GO" id="GO:0030866">
    <property type="term" value="P:cortical actin cytoskeleton organization"/>
    <property type="evidence" value="ECO:0007669"/>
    <property type="project" value="TreeGrafter"/>
</dbReference>
<dbReference type="Pfam" id="PF06687">
    <property type="entry name" value="SUR7"/>
    <property type="match status" value="1"/>
</dbReference>
<dbReference type="EMBL" id="ML978066">
    <property type="protein sequence ID" value="KAF2021905.1"/>
    <property type="molecule type" value="Genomic_DNA"/>
</dbReference>
<dbReference type="GO" id="GO:0032185">
    <property type="term" value="P:septin cytoskeleton organization"/>
    <property type="evidence" value="ECO:0007669"/>
    <property type="project" value="TreeGrafter"/>
</dbReference>
<feature type="transmembrane region" description="Helical" evidence="2">
    <location>
        <begin position="114"/>
        <end position="138"/>
    </location>
</feature>
<dbReference type="InterPro" id="IPR009571">
    <property type="entry name" value="SUR7/Rim9-like_fungi"/>
</dbReference>
<dbReference type="GO" id="GO:0005938">
    <property type="term" value="C:cell cortex"/>
    <property type="evidence" value="ECO:0007669"/>
    <property type="project" value="TreeGrafter"/>
</dbReference>
<dbReference type="AlphaFoldDB" id="A0A6A5Y8L0"/>
<dbReference type="Proteomes" id="UP000799778">
    <property type="component" value="Unassembled WGS sequence"/>
</dbReference>
<keyword evidence="2" id="KW-0812">Transmembrane</keyword>
<accession>A0A6A5Y8L0</accession>
<dbReference type="GeneID" id="54282229"/>
<keyword evidence="4" id="KW-1185">Reference proteome</keyword>
<dbReference type="PANTHER" id="PTHR36414">
    <property type="entry name" value="PROTEIN SUR7"/>
    <property type="match status" value="1"/>
</dbReference>
<reference evidence="3" key="1">
    <citation type="journal article" date="2020" name="Stud. Mycol.">
        <title>101 Dothideomycetes genomes: a test case for predicting lifestyles and emergence of pathogens.</title>
        <authorList>
            <person name="Haridas S."/>
            <person name="Albert R."/>
            <person name="Binder M."/>
            <person name="Bloem J."/>
            <person name="Labutti K."/>
            <person name="Salamov A."/>
            <person name="Andreopoulos B."/>
            <person name="Baker S."/>
            <person name="Barry K."/>
            <person name="Bills G."/>
            <person name="Bluhm B."/>
            <person name="Cannon C."/>
            <person name="Castanera R."/>
            <person name="Culley D."/>
            <person name="Daum C."/>
            <person name="Ezra D."/>
            <person name="Gonzalez J."/>
            <person name="Henrissat B."/>
            <person name="Kuo A."/>
            <person name="Liang C."/>
            <person name="Lipzen A."/>
            <person name="Lutzoni F."/>
            <person name="Magnuson J."/>
            <person name="Mondo S."/>
            <person name="Nolan M."/>
            <person name="Ohm R."/>
            <person name="Pangilinan J."/>
            <person name="Park H.-J."/>
            <person name="Ramirez L."/>
            <person name="Alfaro M."/>
            <person name="Sun H."/>
            <person name="Tritt A."/>
            <person name="Yoshinaga Y."/>
            <person name="Zwiers L.-H."/>
            <person name="Turgeon B."/>
            <person name="Goodwin S."/>
            <person name="Spatafora J."/>
            <person name="Crous P."/>
            <person name="Grigoriev I."/>
        </authorList>
    </citation>
    <scope>NUCLEOTIDE SEQUENCE</scope>
    <source>
        <strain evidence="3">CBS 175.79</strain>
    </source>
</reference>
<proteinExistence type="predicted"/>
<evidence type="ECO:0000256" key="2">
    <source>
        <dbReference type="SAM" id="Phobius"/>
    </source>
</evidence>
<dbReference type="GO" id="GO:0006897">
    <property type="term" value="P:endocytosis"/>
    <property type="evidence" value="ECO:0007669"/>
    <property type="project" value="TreeGrafter"/>
</dbReference>
<organism evidence="3 4">
    <name type="scientific">Aaosphaeria arxii CBS 175.79</name>
    <dbReference type="NCBI Taxonomy" id="1450172"/>
    <lineage>
        <taxon>Eukaryota</taxon>
        <taxon>Fungi</taxon>
        <taxon>Dikarya</taxon>
        <taxon>Ascomycota</taxon>
        <taxon>Pezizomycotina</taxon>
        <taxon>Dothideomycetes</taxon>
        <taxon>Pleosporomycetidae</taxon>
        <taxon>Pleosporales</taxon>
        <taxon>Pleosporales incertae sedis</taxon>
        <taxon>Aaosphaeria</taxon>
    </lineage>
</organism>
<feature type="transmembrane region" description="Helical" evidence="2">
    <location>
        <begin position="190"/>
        <end position="213"/>
    </location>
</feature>
<evidence type="ECO:0000313" key="4">
    <source>
        <dbReference type="Proteomes" id="UP000799778"/>
    </source>
</evidence>
<dbReference type="OrthoDB" id="5419460at2759"/>
<evidence type="ECO:0000256" key="1">
    <source>
        <dbReference type="SAM" id="MobiDB-lite"/>
    </source>
</evidence>
<keyword evidence="2" id="KW-1133">Transmembrane helix</keyword>
<dbReference type="RefSeq" id="XP_033390244.1">
    <property type="nucleotide sequence ID" value="XM_033524832.1"/>
</dbReference>
<feature type="transmembrane region" description="Helical" evidence="2">
    <location>
        <begin position="150"/>
        <end position="170"/>
    </location>
</feature>
<feature type="region of interest" description="Disordered" evidence="1">
    <location>
        <begin position="214"/>
        <end position="255"/>
    </location>
</feature>
<name>A0A6A5Y8L0_9PLEO</name>
<gene>
    <name evidence="3" type="ORF">BU24DRAFT_384225</name>
</gene>